<comment type="subcellular location">
    <subcellularLocation>
        <location evidence="1">Membrane</location>
        <topology evidence="1">Multi-pass membrane protein</topology>
    </subcellularLocation>
</comment>
<evidence type="ECO:0000256" key="6">
    <source>
        <dbReference type="SAM" id="Phobius"/>
    </source>
</evidence>
<dbReference type="Pfam" id="PF04138">
    <property type="entry name" value="GtrA_DPMS_TM"/>
    <property type="match status" value="1"/>
</dbReference>
<evidence type="ECO:0000256" key="3">
    <source>
        <dbReference type="ARBA" id="ARBA00022692"/>
    </source>
</evidence>
<dbReference type="InterPro" id="IPR007267">
    <property type="entry name" value="GtrA_DPMS_TM"/>
</dbReference>
<dbReference type="RefSeq" id="WP_051404175.1">
    <property type="nucleotide sequence ID" value="NZ_BPWB01000003.1"/>
</dbReference>
<feature type="transmembrane region" description="Helical" evidence="6">
    <location>
        <begin position="109"/>
        <end position="127"/>
    </location>
</feature>
<evidence type="ECO:0000259" key="7">
    <source>
        <dbReference type="Pfam" id="PF04138"/>
    </source>
</evidence>
<dbReference type="PANTHER" id="PTHR38459:SF1">
    <property type="entry name" value="PROPHAGE BACTOPRENOL-LINKED GLUCOSE TRANSLOCASE HOMOLOG"/>
    <property type="match status" value="1"/>
</dbReference>
<dbReference type="AlphaFoldDB" id="A0A653RPA0"/>
<evidence type="ECO:0000313" key="9">
    <source>
        <dbReference type="Proteomes" id="UP000433089"/>
    </source>
</evidence>
<evidence type="ECO:0000313" key="8">
    <source>
        <dbReference type="EMBL" id="VXB57518.1"/>
    </source>
</evidence>
<accession>A0A653RPA0</accession>
<comment type="similarity">
    <text evidence="2">Belongs to the GtrA family.</text>
</comment>
<keyword evidence="4 6" id="KW-1133">Transmembrane helix</keyword>
<proteinExistence type="inferred from homology"/>
<sequence length="139" mass="16218">MILRMTKKNIRTYATFLTVGASNTMIDFLFFFFFTACFVPSFLAQCLSYTAGMLNSYVWNRKWTFQVKKKADRWEWIKWATVNGVACLLTYVVLYVMQQAGFSLFISKAIGTLLGMMITFTGSRLWVFPSENKRSEMER</sequence>
<feature type="domain" description="GtrA/DPMS transmembrane" evidence="7">
    <location>
        <begin position="15"/>
        <end position="128"/>
    </location>
</feature>
<keyword evidence="3 6" id="KW-0812">Transmembrane</keyword>
<dbReference type="PANTHER" id="PTHR38459">
    <property type="entry name" value="PROPHAGE BACTOPRENOL-LINKED GLUCOSE TRANSLOCASE HOMOLOG"/>
    <property type="match status" value="1"/>
</dbReference>
<dbReference type="EMBL" id="CABWLH010000009">
    <property type="protein sequence ID" value="VXB57518.1"/>
    <property type="molecule type" value="Genomic_DNA"/>
</dbReference>
<evidence type="ECO:0000256" key="2">
    <source>
        <dbReference type="ARBA" id="ARBA00009399"/>
    </source>
</evidence>
<feature type="transmembrane region" description="Helical" evidence="6">
    <location>
        <begin position="12"/>
        <end position="36"/>
    </location>
</feature>
<dbReference type="GO" id="GO:0005886">
    <property type="term" value="C:plasma membrane"/>
    <property type="evidence" value="ECO:0007669"/>
    <property type="project" value="TreeGrafter"/>
</dbReference>
<keyword evidence="5 6" id="KW-0472">Membrane</keyword>
<gene>
    <name evidence="8" type="primary">yngA</name>
    <name evidence="8" type="ORF">BACI348_41046</name>
</gene>
<organism evidence="8 9">
    <name type="scientific">Bacillus altitudinis</name>
    <dbReference type="NCBI Taxonomy" id="293387"/>
    <lineage>
        <taxon>Bacteria</taxon>
        <taxon>Bacillati</taxon>
        <taxon>Bacillota</taxon>
        <taxon>Bacilli</taxon>
        <taxon>Bacillales</taxon>
        <taxon>Bacillaceae</taxon>
        <taxon>Bacillus</taxon>
    </lineage>
</organism>
<dbReference type="GO" id="GO:0000271">
    <property type="term" value="P:polysaccharide biosynthetic process"/>
    <property type="evidence" value="ECO:0007669"/>
    <property type="project" value="InterPro"/>
</dbReference>
<feature type="transmembrane region" description="Helical" evidence="6">
    <location>
        <begin position="79"/>
        <end position="97"/>
    </location>
</feature>
<name>A0A653RPA0_BACAB</name>
<evidence type="ECO:0000256" key="5">
    <source>
        <dbReference type="ARBA" id="ARBA00023136"/>
    </source>
</evidence>
<evidence type="ECO:0000256" key="4">
    <source>
        <dbReference type="ARBA" id="ARBA00022989"/>
    </source>
</evidence>
<feature type="transmembrane region" description="Helical" evidence="6">
    <location>
        <begin position="42"/>
        <end position="59"/>
    </location>
</feature>
<evidence type="ECO:0000256" key="1">
    <source>
        <dbReference type="ARBA" id="ARBA00004141"/>
    </source>
</evidence>
<dbReference type="Proteomes" id="UP000433089">
    <property type="component" value="Unassembled WGS sequence"/>
</dbReference>
<protein>
    <submittedName>
        <fullName evidence="8">Putative conserved membrane protein possibly involved in arabinogalactan metabolism</fullName>
    </submittedName>
</protein>
<reference evidence="8 9" key="1">
    <citation type="submission" date="2019-10" db="EMBL/GenBank/DDBJ databases">
        <authorList>
            <person name="Karimi E."/>
        </authorList>
    </citation>
    <scope>NUCLEOTIDE SEQUENCE [LARGE SCALE GENOMIC DNA]</scope>
    <source>
        <strain evidence="8">Bacillus sp. 348</strain>
    </source>
</reference>
<dbReference type="InterPro" id="IPR051401">
    <property type="entry name" value="GtrA_CellWall_Glycosyl"/>
</dbReference>